<dbReference type="InterPro" id="IPR002885">
    <property type="entry name" value="PPR_rpt"/>
</dbReference>
<keyword evidence="2" id="KW-0809">Transit peptide</keyword>
<name>A0A5J9V3I3_9POAL</name>
<feature type="repeat" description="PPR" evidence="3">
    <location>
        <begin position="44"/>
        <end position="74"/>
    </location>
</feature>
<dbReference type="Gene3D" id="1.25.40.10">
    <property type="entry name" value="Tetratricopeptide repeat domain"/>
    <property type="match status" value="1"/>
</dbReference>
<feature type="non-terminal residue" evidence="4">
    <location>
        <position position="1"/>
    </location>
</feature>
<dbReference type="PROSITE" id="PS51375">
    <property type="entry name" value="PPR"/>
    <property type="match status" value="2"/>
</dbReference>
<dbReference type="Gramene" id="TVU30084">
    <property type="protein sequence ID" value="TVU30084"/>
    <property type="gene ID" value="EJB05_21690"/>
</dbReference>
<feature type="repeat" description="PPR" evidence="3">
    <location>
        <begin position="9"/>
        <end position="43"/>
    </location>
</feature>
<evidence type="ECO:0000256" key="3">
    <source>
        <dbReference type="PROSITE-ProRule" id="PRU00708"/>
    </source>
</evidence>
<dbReference type="OrthoDB" id="185373at2759"/>
<accession>A0A5J9V3I3</accession>
<evidence type="ECO:0008006" key="6">
    <source>
        <dbReference type="Google" id="ProtNLM"/>
    </source>
</evidence>
<dbReference type="Pfam" id="PF12854">
    <property type="entry name" value="PPR_1"/>
    <property type="match status" value="1"/>
</dbReference>
<comment type="caution">
    <text evidence="4">The sequence shown here is derived from an EMBL/GenBank/DDBJ whole genome shotgun (WGS) entry which is preliminary data.</text>
</comment>
<evidence type="ECO:0000256" key="2">
    <source>
        <dbReference type="ARBA" id="ARBA00022946"/>
    </source>
</evidence>
<organism evidence="4 5">
    <name type="scientific">Eragrostis curvula</name>
    <name type="common">weeping love grass</name>
    <dbReference type="NCBI Taxonomy" id="38414"/>
    <lineage>
        <taxon>Eukaryota</taxon>
        <taxon>Viridiplantae</taxon>
        <taxon>Streptophyta</taxon>
        <taxon>Embryophyta</taxon>
        <taxon>Tracheophyta</taxon>
        <taxon>Spermatophyta</taxon>
        <taxon>Magnoliopsida</taxon>
        <taxon>Liliopsida</taxon>
        <taxon>Poales</taxon>
        <taxon>Poaceae</taxon>
        <taxon>PACMAD clade</taxon>
        <taxon>Chloridoideae</taxon>
        <taxon>Eragrostideae</taxon>
        <taxon>Eragrostidinae</taxon>
        <taxon>Eragrostis</taxon>
    </lineage>
</organism>
<dbReference type="Pfam" id="PF13041">
    <property type="entry name" value="PPR_2"/>
    <property type="match status" value="1"/>
</dbReference>
<proteinExistence type="predicted"/>
<dbReference type="EMBL" id="RWGY01000011">
    <property type="protein sequence ID" value="TVU30084.1"/>
    <property type="molecule type" value="Genomic_DNA"/>
</dbReference>
<dbReference type="PANTHER" id="PTHR47932:SF45">
    <property type="entry name" value="OS02G0565400 PROTEIN"/>
    <property type="match status" value="1"/>
</dbReference>
<keyword evidence="5" id="KW-1185">Reference proteome</keyword>
<keyword evidence="1" id="KW-0677">Repeat</keyword>
<dbReference type="NCBIfam" id="TIGR00756">
    <property type="entry name" value="PPR"/>
    <property type="match status" value="2"/>
</dbReference>
<evidence type="ECO:0000256" key="1">
    <source>
        <dbReference type="ARBA" id="ARBA00022737"/>
    </source>
</evidence>
<protein>
    <recommendedName>
        <fullName evidence="6">Pentacotripeptide-repeat region of PRORP domain-containing protein</fullName>
    </recommendedName>
</protein>
<dbReference type="InterPro" id="IPR011990">
    <property type="entry name" value="TPR-like_helical_dom_sf"/>
</dbReference>
<reference evidence="4 5" key="1">
    <citation type="journal article" date="2019" name="Sci. Rep.">
        <title>A high-quality genome of Eragrostis curvula grass provides insights into Poaceae evolution and supports new strategies to enhance forage quality.</title>
        <authorList>
            <person name="Carballo J."/>
            <person name="Santos B.A.C.M."/>
            <person name="Zappacosta D."/>
            <person name="Garbus I."/>
            <person name="Selva J.P."/>
            <person name="Gallo C.A."/>
            <person name="Diaz A."/>
            <person name="Albertini E."/>
            <person name="Caccamo M."/>
            <person name="Echenique V."/>
        </authorList>
    </citation>
    <scope>NUCLEOTIDE SEQUENCE [LARGE SCALE GENOMIC DNA]</scope>
    <source>
        <strain evidence="5">cv. Victoria</strain>
        <tissue evidence="4">Leaf</tissue>
    </source>
</reference>
<sequence>MIRSDCPPNHLTFGMVIHSFCRNGFVDRAMAVLDQMSECGCRPGVIIYNELISCFAELGRVDETLELFDSMRCKPDNFSYNAVMKGLCRAERWGGCRGAYRADRWEDVGDLLAEMVRNNMSLDEATFGLIIECFVPKRTSGLCC</sequence>
<gene>
    <name evidence="4" type="ORF">EJB05_21690</name>
</gene>
<dbReference type="PANTHER" id="PTHR47932">
    <property type="entry name" value="ATPASE EXPRESSION PROTEIN 3"/>
    <property type="match status" value="1"/>
</dbReference>
<evidence type="ECO:0000313" key="5">
    <source>
        <dbReference type="Proteomes" id="UP000324897"/>
    </source>
</evidence>
<dbReference type="GO" id="GO:0003729">
    <property type="term" value="F:mRNA binding"/>
    <property type="evidence" value="ECO:0007669"/>
    <property type="project" value="TreeGrafter"/>
</dbReference>
<dbReference type="AlphaFoldDB" id="A0A5J9V3I3"/>
<evidence type="ECO:0000313" key="4">
    <source>
        <dbReference type="EMBL" id="TVU30084.1"/>
    </source>
</evidence>
<dbReference type="Proteomes" id="UP000324897">
    <property type="component" value="Chromosome 1"/>
</dbReference>